<dbReference type="EMBL" id="AP018817">
    <property type="protein sequence ID" value="BBF70881.1"/>
    <property type="molecule type" value="Genomic_DNA"/>
</dbReference>
<organism evidence="1 2">
    <name type="scientific">Sphingomonas bisphenolicum</name>
    <dbReference type="NCBI Taxonomy" id="296544"/>
    <lineage>
        <taxon>Bacteria</taxon>
        <taxon>Pseudomonadati</taxon>
        <taxon>Pseudomonadota</taxon>
        <taxon>Alphaproteobacteria</taxon>
        <taxon>Sphingomonadales</taxon>
        <taxon>Sphingomonadaceae</taxon>
        <taxon>Sphingomonas</taxon>
    </lineage>
</organism>
<gene>
    <name evidence="1" type="ORF">SBA_ch1_30810</name>
</gene>
<proteinExistence type="predicted"/>
<evidence type="ECO:0000313" key="1">
    <source>
        <dbReference type="EMBL" id="BBF70881.1"/>
    </source>
</evidence>
<evidence type="ECO:0000313" key="2">
    <source>
        <dbReference type="Proteomes" id="UP001059971"/>
    </source>
</evidence>
<protein>
    <submittedName>
        <fullName evidence="1">Uncharacterized protein</fullName>
    </submittedName>
</protein>
<dbReference type="Proteomes" id="UP001059971">
    <property type="component" value="Chromosome 1"/>
</dbReference>
<reference evidence="1" key="1">
    <citation type="submission" date="2018-07" db="EMBL/GenBank/DDBJ databases">
        <title>Complete genome sequence of Sphingomonas bisphenolicum strain AO1, a bisphenol A degradative bacterium isolated from Japanese farm field.</title>
        <authorList>
            <person name="Murakami M."/>
            <person name="Koh M."/>
            <person name="Koba S."/>
            <person name="Matsumura Y."/>
        </authorList>
    </citation>
    <scope>NUCLEOTIDE SEQUENCE</scope>
    <source>
        <strain evidence="1">AO1</strain>
    </source>
</reference>
<name>A0ABN5WF30_9SPHN</name>
<keyword evidence="2" id="KW-1185">Reference proteome</keyword>
<accession>A0ABN5WF30</accession>
<sequence length="83" mass="9550">MEVDKVARHMNGDQLPVPLTVVLVATHKAIDEVGAHRYRIALAYQHMTRRKRAHWTCRLLQGSEIRVCQLIAAATEKKLIERH</sequence>